<proteinExistence type="predicted"/>
<organism evidence="1 2">
    <name type="scientific">Flavihumibacter stibioxidans</name>
    <dbReference type="NCBI Taxonomy" id="1834163"/>
    <lineage>
        <taxon>Bacteria</taxon>
        <taxon>Pseudomonadati</taxon>
        <taxon>Bacteroidota</taxon>
        <taxon>Chitinophagia</taxon>
        <taxon>Chitinophagales</taxon>
        <taxon>Chitinophagaceae</taxon>
        <taxon>Flavihumibacter</taxon>
    </lineage>
</organism>
<reference evidence="1 2" key="1">
    <citation type="submission" date="2016-07" db="EMBL/GenBank/DDBJ databases">
        <title>Genome analysis of Flavihumibacter stibioxidans YS-17.</title>
        <authorList>
            <person name="Shi K."/>
            <person name="Han Y."/>
            <person name="Wang G."/>
        </authorList>
    </citation>
    <scope>NUCLEOTIDE SEQUENCE [LARGE SCALE GENOMIC DNA]</scope>
    <source>
        <strain evidence="1 2">YS-17</strain>
    </source>
</reference>
<protein>
    <recommendedName>
        <fullName evidence="3">Gluconate 2-dehydrogenase subunit 3-like protein</fullName>
    </recommendedName>
</protein>
<dbReference type="EMBL" id="MBUA01000028">
    <property type="protein sequence ID" value="MBC6492579.1"/>
    <property type="molecule type" value="Genomic_DNA"/>
</dbReference>
<evidence type="ECO:0008006" key="3">
    <source>
        <dbReference type="Google" id="ProtNLM"/>
    </source>
</evidence>
<comment type="caution">
    <text evidence="1">The sequence shown here is derived from an EMBL/GenBank/DDBJ whole genome shotgun (WGS) entry which is preliminary data.</text>
</comment>
<keyword evidence="2" id="KW-1185">Reference proteome</keyword>
<dbReference type="InterPro" id="IPR027056">
    <property type="entry name" value="Gluconate_2DH_su3"/>
</dbReference>
<dbReference type="Proteomes" id="UP000765802">
    <property type="component" value="Unassembled WGS sequence"/>
</dbReference>
<sequence>MNRREVISHMIWMGAGIAFLPSCVYKQDQVSIQLKKIQINPKQEKFLTALAAAIIPATDTPGATELGAHLFALKMVDDCMTKESQDAFMAGLKSLQAEEPDPAKLMTAAEAADNKEQLAFLKDYRRLVVQGYTMSEYVMTNLLPYQLVPGKYYGCVPVKSLPAKS</sequence>
<evidence type="ECO:0000313" key="2">
    <source>
        <dbReference type="Proteomes" id="UP000765802"/>
    </source>
</evidence>
<gene>
    <name evidence="1" type="ORF">BC349_16070</name>
</gene>
<accession>A0ABR7MDJ1</accession>
<evidence type="ECO:0000313" key="1">
    <source>
        <dbReference type="EMBL" id="MBC6492579.1"/>
    </source>
</evidence>
<dbReference type="RefSeq" id="WP_187257894.1">
    <property type="nucleotide sequence ID" value="NZ_JBHULF010000020.1"/>
</dbReference>
<name>A0ABR7MDJ1_9BACT</name>
<dbReference type="Pfam" id="PF13618">
    <property type="entry name" value="Gluconate_2-dh3"/>
    <property type="match status" value="1"/>
</dbReference>